<keyword evidence="2" id="KW-1185">Reference proteome</keyword>
<dbReference type="EMBL" id="LT629734">
    <property type="protein sequence ID" value="SDR71125.1"/>
    <property type="molecule type" value="Genomic_DNA"/>
</dbReference>
<evidence type="ECO:0000313" key="1">
    <source>
        <dbReference type="EMBL" id="SDR71125.1"/>
    </source>
</evidence>
<dbReference type="Proteomes" id="UP000199649">
    <property type="component" value="Chromosome I"/>
</dbReference>
<sequence>MSRPLPRIRASRPAHRALVAPVLGGVLAALVLAGCATAGSGGDPVAPDAPSAAALDLPMPSADSPVLAIATVLESRDATLLCVGPVAESAPPQCSGPALVGWDWDAYPHEETGGVRWVQGVAIEGTYDAEAHAFTPTGEPMSAAAITMPAVEVPEGDLSEERIQEICDRLMAMGREDLFSAWGDRGTAVVQVLYDDGSMQEALDAAYGEGAVFVISAMR</sequence>
<gene>
    <name evidence="1" type="ORF">SAMN04489719_0488</name>
</gene>
<reference evidence="2" key="1">
    <citation type="submission" date="2016-10" db="EMBL/GenBank/DDBJ databases">
        <authorList>
            <person name="Varghese N."/>
            <person name="Submissions S."/>
        </authorList>
    </citation>
    <scope>NUCLEOTIDE SEQUENCE [LARGE SCALE GENOMIC DNA]</scope>
    <source>
        <strain evidence="2">DSM 22965</strain>
    </source>
</reference>
<proteinExistence type="predicted"/>
<organism evidence="1 2">
    <name type="scientific">Agrococcus carbonis</name>
    <dbReference type="NCBI Taxonomy" id="684552"/>
    <lineage>
        <taxon>Bacteria</taxon>
        <taxon>Bacillati</taxon>
        <taxon>Actinomycetota</taxon>
        <taxon>Actinomycetes</taxon>
        <taxon>Micrococcales</taxon>
        <taxon>Microbacteriaceae</taxon>
        <taxon>Agrococcus</taxon>
    </lineage>
</organism>
<dbReference type="RefSeq" id="WP_092665567.1">
    <property type="nucleotide sequence ID" value="NZ_LT629734.1"/>
</dbReference>
<protein>
    <submittedName>
        <fullName evidence="1">Uncharacterized protein</fullName>
    </submittedName>
</protein>
<dbReference type="PROSITE" id="PS51257">
    <property type="entry name" value="PROKAR_LIPOPROTEIN"/>
    <property type="match status" value="1"/>
</dbReference>
<name>A0A1H1LAR6_9MICO</name>
<dbReference type="AlphaFoldDB" id="A0A1H1LAR6"/>
<accession>A0A1H1LAR6</accession>
<dbReference type="OrthoDB" id="5178481at2"/>
<evidence type="ECO:0000313" key="2">
    <source>
        <dbReference type="Proteomes" id="UP000199649"/>
    </source>
</evidence>